<dbReference type="EMBL" id="BMHH01000017">
    <property type="protein sequence ID" value="GGB04458.1"/>
    <property type="molecule type" value="Genomic_DNA"/>
</dbReference>
<dbReference type="RefSeq" id="WP_188825547.1">
    <property type="nucleotide sequence ID" value="NZ_BMHH01000017.1"/>
</dbReference>
<evidence type="ECO:0000256" key="3">
    <source>
        <dbReference type="ARBA" id="ARBA00022448"/>
    </source>
</evidence>
<dbReference type="PANTHER" id="PTHR30290:SF38">
    <property type="entry name" value="D,D-DIPEPTIDE-BINDING PERIPLASMIC PROTEIN DDPA-RELATED"/>
    <property type="match status" value="1"/>
</dbReference>
<evidence type="ECO:0000313" key="9">
    <source>
        <dbReference type="Proteomes" id="UP000646478"/>
    </source>
</evidence>
<dbReference type="Gene3D" id="3.10.105.10">
    <property type="entry name" value="Dipeptide-binding Protein, Domain 3"/>
    <property type="match status" value="1"/>
</dbReference>
<keyword evidence="9" id="KW-1185">Reference proteome</keyword>
<dbReference type="Proteomes" id="UP000646478">
    <property type="component" value="Unassembled WGS sequence"/>
</dbReference>
<protein>
    <submittedName>
        <fullName evidence="8">Peptide ABC transporter substrate-binding protein</fullName>
    </submittedName>
</protein>
<feature type="chain" id="PRO_5037940718" evidence="6">
    <location>
        <begin position="22"/>
        <end position="525"/>
    </location>
</feature>
<gene>
    <name evidence="8" type="ORF">GCM10011491_35730</name>
</gene>
<dbReference type="PIRSF" id="PIRSF002741">
    <property type="entry name" value="MppA"/>
    <property type="match status" value="1"/>
</dbReference>
<name>A0A916SK75_9HYPH</name>
<accession>A0A916SK75</accession>
<dbReference type="GO" id="GO:1904680">
    <property type="term" value="F:peptide transmembrane transporter activity"/>
    <property type="evidence" value="ECO:0007669"/>
    <property type="project" value="TreeGrafter"/>
</dbReference>
<dbReference type="AlphaFoldDB" id="A0A916SK75"/>
<dbReference type="GO" id="GO:0043190">
    <property type="term" value="C:ATP-binding cassette (ABC) transporter complex"/>
    <property type="evidence" value="ECO:0007669"/>
    <property type="project" value="InterPro"/>
</dbReference>
<evidence type="ECO:0000256" key="4">
    <source>
        <dbReference type="ARBA" id="ARBA00022729"/>
    </source>
</evidence>
<proteinExistence type="inferred from homology"/>
<keyword evidence="4 6" id="KW-0732">Signal</keyword>
<feature type="domain" description="Solute-binding protein family 5" evidence="7">
    <location>
        <begin position="79"/>
        <end position="437"/>
    </location>
</feature>
<evidence type="ECO:0000313" key="8">
    <source>
        <dbReference type="EMBL" id="GGB04458.1"/>
    </source>
</evidence>
<evidence type="ECO:0000259" key="7">
    <source>
        <dbReference type="Pfam" id="PF00496"/>
    </source>
</evidence>
<sequence length="525" mass="57281">MLRLNNQGLASALLAGISTFAVPLATADAQKLSRGGQLRVGISQMAPSPDPVVTTFGVNWATAYVVCEGLFALDENWTPQVMLADSFAYSDDGLKLTVTLRPGLKFHSGAPMTSGDVVASLLRFREAAGIGASLKAVTSSIKPVDAHTIEFDLISPSAILPGLLAGAQASIMSTRSLEGASPTIGTRGLDCAGPYKLANYQPDQGAKLVRWEEYKSRSEPSSGLAGMKHAYADEIDLKLMPEPSVRRDALITGQIDIAREMPTDFYETLKSNVGTEPVVVPNNQSLAVVFNTKEGLAADINLRRAIYHALQMEPIMQASVGDPEFYNLDPSWIPDPNSFWYTKAGVPADFGKPNAQKVKDYLAKSKYNGEPIRWLVASEQYQKHYLTAITASQQLEEFGINVEIVQQPMANYIQARANPAQMDAFSSFLPTYVDPTAIAYLNPTYPGFWTDPEKMDLMSKIVTTIDPKERKAIFEKIHALIYDQFPFIKYGTEANMYGIREGVGNPPRVPARSDDLFNVAPPAGK</sequence>
<dbReference type="GO" id="GO:0030288">
    <property type="term" value="C:outer membrane-bounded periplasmic space"/>
    <property type="evidence" value="ECO:0007669"/>
    <property type="project" value="UniProtKB-ARBA"/>
</dbReference>
<comment type="caution">
    <text evidence="8">The sequence shown here is derived from an EMBL/GenBank/DDBJ whole genome shotgun (WGS) entry which is preliminary data.</text>
</comment>
<dbReference type="InterPro" id="IPR039424">
    <property type="entry name" value="SBP_5"/>
</dbReference>
<dbReference type="PANTHER" id="PTHR30290">
    <property type="entry name" value="PERIPLASMIC BINDING COMPONENT OF ABC TRANSPORTER"/>
    <property type="match status" value="1"/>
</dbReference>
<dbReference type="SUPFAM" id="SSF53850">
    <property type="entry name" value="Periplasmic binding protein-like II"/>
    <property type="match status" value="1"/>
</dbReference>
<dbReference type="Gene3D" id="3.40.190.10">
    <property type="entry name" value="Periplasmic binding protein-like II"/>
    <property type="match status" value="1"/>
</dbReference>
<dbReference type="GO" id="GO:0015833">
    <property type="term" value="P:peptide transport"/>
    <property type="evidence" value="ECO:0007669"/>
    <property type="project" value="TreeGrafter"/>
</dbReference>
<reference evidence="8" key="1">
    <citation type="journal article" date="2014" name="Int. J. Syst. Evol. Microbiol.">
        <title>Complete genome sequence of Corynebacterium casei LMG S-19264T (=DSM 44701T), isolated from a smear-ripened cheese.</title>
        <authorList>
            <consortium name="US DOE Joint Genome Institute (JGI-PGF)"/>
            <person name="Walter F."/>
            <person name="Albersmeier A."/>
            <person name="Kalinowski J."/>
            <person name="Ruckert C."/>
        </authorList>
    </citation>
    <scope>NUCLEOTIDE SEQUENCE</scope>
    <source>
        <strain evidence="8">CGMCC 1.15082</strain>
    </source>
</reference>
<keyword evidence="3" id="KW-0813">Transport</keyword>
<organism evidence="8 9">
    <name type="scientific">Brucella endophytica</name>
    <dbReference type="NCBI Taxonomy" id="1963359"/>
    <lineage>
        <taxon>Bacteria</taxon>
        <taxon>Pseudomonadati</taxon>
        <taxon>Pseudomonadota</taxon>
        <taxon>Alphaproteobacteria</taxon>
        <taxon>Hyphomicrobiales</taxon>
        <taxon>Brucellaceae</taxon>
        <taxon>Brucella/Ochrobactrum group</taxon>
        <taxon>Brucella</taxon>
    </lineage>
</organism>
<reference evidence="8" key="2">
    <citation type="submission" date="2020-09" db="EMBL/GenBank/DDBJ databases">
        <authorList>
            <person name="Sun Q."/>
            <person name="Zhou Y."/>
        </authorList>
    </citation>
    <scope>NUCLEOTIDE SEQUENCE</scope>
    <source>
        <strain evidence="8">CGMCC 1.15082</strain>
    </source>
</reference>
<dbReference type="InterPro" id="IPR000914">
    <property type="entry name" value="SBP_5_dom"/>
</dbReference>
<keyword evidence="5" id="KW-0574">Periplasm</keyword>
<comment type="similarity">
    <text evidence="2">Belongs to the bacterial solute-binding protein 5 family.</text>
</comment>
<dbReference type="InterPro" id="IPR030678">
    <property type="entry name" value="Peptide/Ni-bd"/>
</dbReference>
<evidence type="ECO:0000256" key="5">
    <source>
        <dbReference type="ARBA" id="ARBA00022764"/>
    </source>
</evidence>
<feature type="signal peptide" evidence="6">
    <location>
        <begin position="1"/>
        <end position="21"/>
    </location>
</feature>
<evidence type="ECO:0000256" key="2">
    <source>
        <dbReference type="ARBA" id="ARBA00005695"/>
    </source>
</evidence>
<dbReference type="Pfam" id="PF00496">
    <property type="entry name" value="SBP_bac_5"/>
    <property type="match status" value="1"/>
</dbReference>
<evidence type="ECO:0000256" key="6">
    <source>
        <dbReference type="SAM" id="SignalP"/>
    </source>
</evidence>
<comment type="subcellular location">
    <subcellularLocation>
        <location evidence="1">Periplasm</location>
    </subcellularLocation>
</comment>
<evidence type="ECO:0000256" key="1">
    <source>
        <dbReference type="ARBA" id="ARBA00004418"/>
    </source>
</evidence>